<dbReference type="OrthoDB" id="9807064at2"/>
<dbReference type="NCBIfam" id="TIGR00121">
    <property type="entry name" value="birA_ligase"/>
    <property type="match status" value="1"/>
</dbReference>
<accession>A0A5C6DGQ3</accession>
<comment type="caution">
    <text evidence="3">The sequence shown here is derived from an EMBL/GenBank/DDBJ whole genome shotgun (WGS) entry which is preliminary data.</text>
</comment>
<dbReference type="PANTHER" id="PTHR12835">
    <property type="entry name" value="BIOTIN PROTEIN LIGASE"/>
    <property type="match status" value="1"/>
</dbReference>
<dbReference type="GO" id="GO:0005737">
    <property type="term" value="C:cytoplasm"/>
    <property type="evidence" value="ECO:0007669"/>
    <property type="project" value="TreeGrafter"/>
</dbReference>
<reference evidence="3 4" key="1">
    <citation type="submission" date="2019-02" db="EMBL/GenBank/DDBJ databases">
        <title>Deep-cultivation of Planctomycetes and their phenomic and genomic characterization uncovers novel biology.</title>
        <authorList>
            <person name="Wiegand S."/>
            <person name="Jogler M."/>
            <person name="Boedeker C."/>
            <person name="Pinto D."/>
            <person name="Vollmers J."/>
            <person name="Rivas-Marin E."/>
            <person name="Kohn T."/>
            <person name="Peeters S.H."/>
            <person name="Heuer A."/>
            <person name="Rast P."/>
            <person name="Oberbeckmann S."/>
            <person name="Bunk B."/>
            <person name="Jeske O."/>
            <person name="Meyerdierks A."/>
            <person name="Storesund J.E."/>
            <person name="Kallscheuer N."/>
            <person name="Luecker S."/>
            <person name="Lage O.M."/>
            <person name="Pohl T."/>
            <person name="Merkel B.J."/>
            <person name="Hornburger P."/>
            <person name="Mueller R.-W."/>
            <person name="Bruemmer F."/>
            <person name="Labrenz M."/>
            <person name="Spormann A.M."/>
            <person name="Op Den Camp H."/>
            <person name="Overmann J."/>
            <person name="Amann R."/>
            <person name="Jetten M.S.M."/>
            <person name="Mascher T."/>
            <person name="Medema M.H."/>
            <person name="Devos D.P."/>
            <person name="Kaster A.-K."/>
            <person name="Ovreas L."/>
            <person name="Rohde M."/>
            <person name="Galperin M.Y."/>
            <person name="Jogler C."/>
        </authorList>
    </citation>
    <scope>NUCLEOTIDE SEQUENCE [LARGE SCALE GENOMIC DNA]</scope>
    <source>
        <strain evidence="3 4">Poly41</strain>
    </source>
</reference>
<feature type="domain" description="BPL/LPL catalytic" evidence="2">
    <location>
        <begin position="27"/>
        <end position="207"/>
    </location>
</feature>
<dbReference type="EC" id="6.3.4.15" evidence="3"/>
<dbReference type="Proteomes" id="UP000319143">
    <property type="component" value="Unassembled WGS sequence"/>
</dbReference>
<dbReference type="RefSeq" id="WP_146528057.1">
    <property type="nucleotide sequence ID" value="NZ_SJPV01000006.1"/>
</dbReference>
<dbReference type="InterPro" id="IPR045864">
    <property type="entry name" value="aa-tRNA-synth_II/BPL/LPL"/>
</dbReference>
<dbReference type="CDD" id="cd16442">
    <property type="entry name" value="BPL"/>
    <property type="match status" value="1"/>
</dbReference>
<evidence type="ECO:0000256" key="1">
    <source>
        <dbReference type="ARBA" id="ARBA00022598"/>
    </source>
</evidence>
<dbReference type="AlphaFoldDB" id="A0A5C6DGQ3"/>
<keyword evidence="1 3" id="KW-0436">Ligase</keyword>
<dbReference type="GO" id="GO:0004077">
    <property type="term" value="F:biotin--[biotin carboxyl-carrier protein] ligase activity"/>
    <property type="evidence" value="ECO:0007669"/>
    <property type="project" value="UniProtKB-EC"/>
</dbReference>
<dbReference type="PANTHER" id="PTHR12835:SF5">
    <property type="entry name" value="BIOTIN--PROTEIN LIGASE"/>
    <property type="match status" value="1"/>
</dbReference>
<organism evidence="3 4">
    <name type="scientific">Novipirellula artificiosorum</name>
    <dbReference type="NCBI Taxonomy" id="2528016"/>
    <lineage>
        <taxon>Bacteria</taxon>
        <taxon>Pseudomonadati</taxon>
        <taxon>Planctomycetota</taxon>
        <taxon>Planctomycetia</taxon>
        <taxon>Pirellulales</taxon>
        <taxon>Pirellulaceae</taxon>
        <taxon>Novipirellula</taxon>
    </lineage>
</organism>
<dbReference type="EMBL" id="SJPV01000006">
    <property type="protein sequence ID" value="TWU36000.1"/>
    <property type="molecule type" value="Genomic_DNA"/>
</dbReference>
<dbReference type="SUPFAM" id="SSF55681">
    <property type="entry name" value="Class II aaRS and biotin synthetases"/>
    <property type="match status" value="1"/>
</dbReference>
<keyword evidence="4" id="KW-1185">Reference proteome</keyword>
<gene>
    <name evidence="3" type="primary">birA</name>
    <name evidence="3" type="ORF">Poly41_37520</name>
</gene>
<name>A0A5C6DGQ3_9BACT</name>
<proteinExistence type="predicted"/>
<evidence type="ECO:0000313" key="3">
    <source>
        <dbReference type="EMBL" id="TWU36000.1"/>
    </source>
</evidence>
<dbReference type="PROSITE" id="PS51733">
    <property type="entry name" value="BPL_LPL_CATALYTIC"/>
    <property type="match status" value="1"/>
</dbReference>
<dbReference type="InterPro" id="IPR004408">
    <property type="entry name" value="Biotin_CoA_COase_ligase"/>
</dbReference>
<dbReference type="Pfam" id="PF03099">
    <property type="entry name" value="BPL_LplA_LipB"/>
    <property type="match status" value="1"/>
</dbReference>
<dbReference type="InterPro" id="IPR004143">
    <property type="entry name" value="BPL_LPL_catalytic"/>
</dbReference>
<evidence type="ECO:0000259" key="2">
    <source>
        <dbReference type="PROSITE" id="PS51733"/>
    </source>
</evidence>
<sequence>MIETVGNVDPVGRSVMERLIDERFCRSACYREESKSTNSDALADLRDQPLAEEWLPRLYLADRQTSGRGRQGNSWLTGEDALTFSLVIDFDSVSEPHSRLLSLAAGVAIARGIEFLFAPAKSRLKWPNDVYLAGGKVAGILIETSQAFSNRLVMGVGVNVNESPAFPVLDETAPPQSLYGATGRRMSRFEVLEAMIQNLTEATEQLRQSPMIILTEFRNRCMLTGKQISFRESGDDCQGNCRGIADDGSLMIQTASGLRNCDSGAIRMVRVKRPF</sequence>
<dbReference type="Gene3D" id="3.30.930.10">
    <property type="entry name" value="Bira Bifunctional Protein, Domain 2"/>
    <property type="match status" value="1"/>
</dbReference>
<evidence type="ECO:0000313" key="4">
    <source>
        <dbReference type="Proteomes" id="UP000319143"/>
    </source>
</evidence>
<protein>
    <submittedName>
        <fullName evidence="3">Bifunctional ligase/repressor BirA</fullName>
        <ecNumber evidence="3">6.3.4.15</ecNumber>
    </submittedName>
</protein>